<evidence type="ECO:0000256" key="1">
    <source>
        <dbReference type="SAM" id="MobiDB-lite"/>
    </source>
</evidence>
<gene>
    <name evidence="2" type="ORF">KILIM_061_00340</name>
</gene>
<comment type="caution">
    <text evidence="2">The sequence shown here is derived from an EMBL/GenBank/DDBJ whole genome shotgun (WGS) entry which is preliminary data.</text>
</comment>
<protein>
    <submittedName>
        <fullName evidence="2">Uncharacterized protein</fullName>
    </submittedName>
</protein>
<accession>K6WD98</accession>
<dbReference type="RefSeq" id="WP_006593782.1">
    <property type="nucleotide sequence ID" value="NZ_BAHD01000061.1"/>
</dbReference>
<dbReference type="STRING" id="1184609.KILIM_061_00340"/>
<dbReference type="OrthoDB" id="4184175at2"/>
<proteinExistence type="predicted"/>
<evidence type="ECO:0000313" key="2">
    <source>
        <dbReference type="EMBL" id="GAB97250.1"/>
    </source>
</evidence>
<keyword evidence="3" id="KW-1185">Reference proteome</keyword>
<dbReference type="AlphaFoldDB" id="K6WD98"/>
<dbReference type="EMBL" id="BAHD01000061">
    <property type="protein sequence ID" value="GAB97250.1"/>
    <property type="molecule type" value="Genomic_DNA"/>
</dbReference>
<evidence type="ECO:0000313" key="3">
    <source>
        <dbReference type="Proteomes" id="UP000008366"/>
    </source>
</evidence>
<sequence length="207" mass="21907">MSPSRSAVRGSSGTASRRGSPGPVEADVAKRLRSLAPQAAKTNGGTPLDSPQRKASEEFSDLIKSLHEQGHSWQQIADACGLSVAGVRMRAARHGYKSGPPRGVGGYRGAQRAADRPGHALTLTEVLSPLEIAFLERFAARRGDATVQRALSAAVKLLYEADLEQQYAAADEEWRSSGDAAAWDVAVGDGLDDEVWRVAPTDSADDA</sequence>
<name>K6WD98_9MICO</name>
<dbReference type="Proteomes" id="UP000008366">
    <property type="component" value="Unassembled WGS sequence"/>
</dbReference>
<reference evidence="2 3" key="1">
    <citation type="submission" date="2012-08" db="EMBL/GenBank/DDBJ databases">
        <title>Whole genome shotgun sequence of Kineosphaera limosa NBRC 100340.</title>
        <authorList>
            <person name="Yoshida I."/>
            <person name="Isaki S."/>
            <person name="Hosoyama A."/>
            <person name="Tsuchikane K."/>
            <person name="Katsumata H."/>
            <person name="Ando Y."/>
            <person name="Ohji S."/>
            <person name="Hamada M."/>
            <person name="Tamura T."/>
            <person name="Yamazoe A."/>
            <person name="Yamazaki S."/>
            <person name="Fujita N."/>
        </authorList>
    </citation>
    <scope>NUCLEOTIDE SEQUENCE [LARGE SCALE GENOMIC DNA]</scope>
    <source>
        <strain evidence="2 3">NBRC 100340</strain>
    </source>
</reference>
<feature type="compositionally biased region" description="Low complexity" evidence="1">
    <location>
        <begin position="1"/>
        <end position="23"/>
    </location>
</feature>
<feature type="region of interest" description="Disordered" evidence="1">
    <location>
        <begin position="1"/>
        <end position="59"/>
    </location>
</feature>
<organism evidence="2 3">
    <name type="scientific">Kineosphaera limosa NBRC 100340</name>
    <dbReference type="NCBI Taxonomy" id="1184609"/>
    <lineage>
        <taxon>Bacteria</taxon>
        <taxon>Bacillati</taxon>
        <taxon>Actinomycetota</taxon>
        <taxon>Actinomycetes</taxon>
        <taxon>Micrococcales</taxon>
        <taxon>Dermatophilaceae</taxon>
        <taxon>Kineosphaera</taxon>
    </lineage>
</organism>